<dbReference type="AlphaFoldDB" id="A0A9P0AJK8"/>
<feature type="transmembrane region" description="Helical" evidence="1">
    <location>
        <begin position="34"/>
        <end position="56"/>
    </location>
</feature>
<accession>A0A9P0AJK8</accession>
<dbReference type="KEGG" id="btab:109032750"/>
<proteinExistence type="predicted"/>
<evidence type="ECO:0000313" key="2">
    <source>
        <dbReference type="EMBL" id="CAH0393151.1"/>
    </source>
</evidence>
<dbReference type="EMBL" id="OU963868">
    <property type="protein sequence ID" value="CAH0393151.1"/>
    <property type="molecule type" value="Genomic_DNA"/>
</dbReference>
<protein>
    <submittedName>
        <fullName evidence="2">Uncharacterized protein</fullName>
    </submittedName>
</protein>
<organism evidence="2 3">
    <name type="scientific">Bemisia tabaci</name>
    <name type="common">Sweetpotato whitefly</name>
    <name type="synonym">Aleurodes tabaci</name>
    <dbReference type="NCBI Taxonomy" id="7038"/>
    <lineage>
        <taxon>Eukaryota</taxon>
        <taxon>Metazoa</taxon>
        <taxon>Ecdysozoa</taxon>
        <taxon>Arthropoda</taxon>
        <taxon>Hexapoda</taxon>
        <taxon>Insecta</taxon>
        <taxon>Pterygota</taxon>
        <taxon>Neoptera</taxon>
        <taxon>Paraneoptera</taxon>
        <taxon>Hemiptera</taxon>
        <taxon>Sternorrhyncha</taxon>
        <taxon>Aleyrodoidea</taxon>
        <taxon>Aleyrodidae</taxon>
        <taxon>Aleyrodinae</taxon>
        <taxon>Bemisia</taxon>
    </lineage>
</organism>
<dbReference type="PANTHER" id="PTHR36694:SF11">
    <property type="entry name" value="LP21121P-RELATED"/>
    <property type="match status" value="1"/>
</dbReference>
<dbReference type="PANTHER" id="PTHR36694">
    <property type="entry name" value="PASIFLORA 1, ISOFORM A-RELATED"/>
    <property type="match status" value="1"/>
</dbReference>
<keyword evidence="1" id="KW-0812">Transmembrane</keyword>
<keyword evidence="3" id="KW-1185">Reference proteome</keyword>
<sequence>MMSVLDRLRLQYLPQLEFCCCGCSLRAGSLVIGWTVLVAHALLTSILANVAVQVLAGTHIPPVLDDGSPVISDLELFGTIVMSLACLITAFVLIVGVHKSQPKYFVPFMLLLSITAVFELIVFGLGFAFVLFDIVSGVPPRLNFSEKIFSFFDGFLNIYFVLVIHSYYNILRQSSSYLRENV</sequence>
<feature type="transmembrane region" description="Helical" evidence="1">
    <location>
        <begin position="76"/>
        <end position="97"/>
    </location>
</feature>
<dbReference type="Proteomes" id="UP001152759">
    <property type="component" value="Chromosome 7"/>
</dbReference>
<feature type="transmembrane region" description="Helical" evidence="1">
    <location>
        <begin position="148"/>
        <end position="170"/>
    </location>
</feature>
<keyword evidence="1" id="KW-0472">Membrane</keyword>
<keyword evidence="1" id="KW-1133">Transmembrane helix</keyword>
<evidence type="ECO:0000313" key="3">
    <source>
        <dbReference type="Proteomes" id="UP001152759"/>
    </source>
</evidence>
<feature type="transmembrane region" description="Helical" evidence="1">
    <location>
        <begin position="104"/>
        <end position="128"/>
    </location>
</feature>
<reference evidence="2" key="1">
    <citation type="submission" date="2021-12" db="EMBL/GenBank/DDBJ databases">
        <authorList>
            <person name="King R."/>
        </authorList>
    </citation>
    <scope>NUCLEOTIDE SEQUENCE</scope>
</reference>
<name>A0A9P0AJK8_BEMTA</name>
<evidence type="ECO:0000256" key="1">
    <source>
        <dbReference type="SAM" id="Phobius"/>
    </source>
</evidence>
<gene>
    <name evidence="2" type="ORF">BEMITA_LOCUS11584</name>
</gene>